<dbReference type="Proteomes" id="UP001187415">
    <property type="component" value="Unassembled WGS sequence"/>
</dbReference>
<organism evidence="2 3">
    <name type="scientific">Channa striata</name>
    <name type="common">Snakehead murrel</name>
    <name type="synonym">Ophicephalus striatus</name>
    <dbReference type="NCBI Taxonomy" id="64152"/>
    <lineage>
        <taxon>Eukaryota</taxon>
        <taxon>Metazoa</taxon>
        <taxon>Chordata</taxon>
        <taxon>Craniata</taxon>
        <taxon>Vertebrata</taxon>
        <taxon>Euteleostomi</taxon>
        <taxon>Actinopterygii</taxon>
        <taxon>Neopterygii</taxon>
        <taxon>Teleostei</taxon>
        <taxon>Neoteleostei</taxon>
        <taxon>Acanthomorphata</taxon>
        <taxon>Anabantaria</taxon>
        <taxon>Anabantiformes</taxon>
        <taxon>Channoidei</taxon>
        <taxon>Channidae</taxon>
        <taxon>Channa</taxon>
    </lineage>
</organism>
<evidence type="ECO:0000313" key="3">
    <source>
        <dbReference type="Proteomes" id="UP001187415"/>
    </source>
</evidence>
<name>A0AA88SXD4_CHASR</name>
<evidence type="ECO:0000256" key="1">
    <source>
        <dbReference type="SAM" id="MobiDB-lite"/>
    </source>
</evidence>
<keyword evidence="3" id="KW-1185">Reference proteome</keyword>
<dbReference type="AlphaFoldDB" id="A0AA88SXD4"/>
<feature type="compositionally biased region" description="Basic and acidic residues" evidence="1">
    <location>
        <begin position="10"/>
        <end position="24"/>
    </location>
</feature>
<sequence length="93" mass="10109">MAVWWGGVRGGDKEGEQERGRRAGGEGGSGQRAIEGQKEGGRKGSGEERRKGQAKSSSQVSHYWFLLHSSHTCTAKFHSSKKNPAKMHEARTG</sequence>
<gene>
    <name evidence="2" type="ORF">Q5P01_006883</name>
</gene>
<reference evidence="2" key="1">
    <citation type="submission" date="2023-07" db="EMBL/GenBank/DDBJ databases">
        <title>Chromosome-level Genome Assembly of Striped Snakehead (Channa striata).</title>
        <authorList>
            <person name="Liu H."/>
        </authorList>
    </citation>
    <scope>NUCLEOTIDE SEQUENCE</scope>
    <source>
        <strain evidence="2">Gz</strain>
        <tissue evidence="2">Muscle</tissue>
    </source>
</reference>
<feature type="region of interest" description="Disordered" evidence="1">
    <location>
        <begin position="1"/>
        <end position="59"/>
    </location>
</feature>
<comment type="caution">
    <text evidence="2">The sequence shown here is derived from an EMBL/GenBank/DDBJ whole genome shotgun (WGS) entry which is preliminary data.</text>
</comment>
<proteinExistence type="predicted"/>
<feature type="compositionally biased region" description="Basic and acidic residues" evidence="1">
    <location>
        <begin position="35"/>
        <end position="51"/>
    </location>
</feature>
<accession>A0AA88SXD4</accession>
<protein>
    <submittedName>
        <fullName evidence="2">Uncharacterized protein</fullName>
    </submittedName>
</protein>
<evidence type="ECO:0000313" key="2">
    <source>
        <dbReference type="EMBL" id="KAK2854222.1"/>
    </source>
</evidence>
<dbReference type="EMBL" id="JAUPFM010000004">
    <property type="protein sequence ID" value="KAK2854222.1"/>
    <property type="molecule type" value="Genomic_DNA"/>
</dbReference>